<reference evidence="1 2" key="1">
    <citation type="journal article" date="2021" name="bioRxiv">
        <title>Chromosome-scale and haplotype-resolved genome assembly of a tetraploid potato cultivar.</title>
        <authorList>
            <person name="Sun H."/>
            <person name="Jiao W.-B."/>
            <person name="Krause K."/>
            <person name="Campoy J.A."/>
            <person name="Goel M."/>
            <person name="Folz-Donahue K."/>
            <person name="Kukat C."/>
            <person name="Huettel B."/>
            <person name="Schneeberger K."/>
        </authorList>
    </citation>
    <scope>NUCLEOTIDE SEQUENCE [LARGE SCALE GENOMIC DNA]</scope>
    <source>
        <strain evidence="1">SolTubOtavaFocal</strain>
        <tissue evidence="1">Leaves</tissue>
    </source>
</reference>
<name>A0ABQ7WED0_SOLTU</name>
<dbReference type="EMBL" id="JAIVGD010000002">
    <property type="protein sequence ID" value="KAH0778940.1"/>
    <property type="molecule type" value="Genomic_DNA"/>
</dbReference>
<gene>
    <name evidence="1" type="ORF">KY290_005367</name>
</gene>
<organism evidence="1 2">
    <name type="scientific">Solanum tuberosum</name>
    <name type="common">Potato</name>
    <dbReference type="NCBI Taxonomy" id="4113"/>
    <lineage>
        <taxon>Eukaryota</taxon>
        <taxon>Viridiplantae</taxon>
        <taxon>Streptophyta</taxon>
        <taxon>Embryophyta</taxon>
        <taxon>Tracheophyta</taxon>
        <taxon>Spermatophyta</taxon>
        <taxon>Magnoliopsida</taxon>
        <taxon>eudicotyledons</taxon>
        <taxon>Gunneridae</taxon>
        <taxon>Pentapetalae</taxon>
        <taxon>asterids</taxon>
        <taxon>lamiids</taxon>
        <taxon>Solanales</taxon>
        <taxon>Solanaceae</taxon>
        <taxon>Solanoideae</taxon>
        <taxon>Solaneae</taxon>
        <taxon>Solanum</taxon>
    </lineage>
</organism>
<comment type="caution">
    <text evidence="1">The sequence shown here is derived from an EMBL/GenBank/DDBJ whole genome shotgun (WGS) entry which is preliminary data.</text>
</comment>
<evidence type="ECO:0000313" key="2">
    <source>
        <dbReference type="Proteomes" id="UP000826656"/>
    </source>
</evidence>
<protein>
    <submittedName>
        <fullName evidence="1">Uncharacterized protein</fullName>
    </submittedName>
</protein>
<accession>A0ABQ7WED0</accession>
<sequence length="127" mass="14450">MSELIVLRSDLEMKHSPKLLFDGETGKKSTFLFDRSEARWSLKLLTGATWCNERKGKTGMVFLGNEGSCLVVWRLFRSELMVISLVGCGSGVWFIVRWRNSEKEEKMRVSPERCLRALEFAGLGVST</sequence>
<keyword evidence="2" id="KW-1185">Reference proteome</keyword>
<dbReference type="Proteomes" id="UP000826656">
    <property type="component" value="Unassembled WGS sequence"/>
</dbReference>
<proteinExistence type="predicted"/>
<evidence type="ECO:0000313" key="1">
    <source>
        <dbReference type="EMBL" id="KAH0778940.1"/>
    </source>
</evidence>